<evidence type="ECO:0008006" key="3">
    <source>
        <dbReference type="Google" id="ProtNLM"/>
    </source>
</evidence>
<organism evidence="1 2">
    <name type="scientific">Herminiimonas contaminans</name>
    <dbReference type="NCBI Taxonomy" id="1111140"/>
    <lineage>
        <taxon>Bacteria</taxon>
        <taxon>Pseudomonadati</taxon>
        <taxon>Pseudomonadota</taxon>
        <taxon>Betaproteobacteria</taxon>
        <taxon>Burkholderiales</taxon>
        <taxon>Oxalobacteraceae</taxon>
        <taxon>Herminiimonas</taxon>
    </lineage>
</organism>
<keyword evidence="2" id="KW-1185">Reference proteome</keyword>
<name>A0ABS0ESL4_9BURK</name>
<evidence type="ECO:0000313" key="1">
    <source>
        <dbReference type="EMBL" id="MBF8177832.1"/>
    </source>
</evidence>
<dbReference type="RefSeq" id="WP_195875381.1">
    <property type="nucleotide sequence ID" value="NZ_JADOEL010000005.1"/>
</dbReference>
<evidence type="ECO:0000313" key="2">
    <source>
        <dbReference type="Proteomes" id="UP000657372"/>
    </source>
</evidence>
<proteinExistence type="predicted"/>
<reference evidence="1 2" key="1">
    <citation type="submission" date="2020-11" db="EMBL/GenBank/DDBJ databases">
        <title>WGS of Herminiimonas contaminans strain Marseille-Q4544 isolated from planarians Schmidtea mediterranea.</title>
        <authorList>
            <person name="Kangale L."/>
        </authorList>
    </citation>
    <scope>NUCLEOTIDE SEQUENCE [LARGE SCALE GENOMIC DNA]</scope>
    <source>
        <strain evidence="1 2">Marseille-Q4544</strain>
    </source>
</reference>
<sequence>MKNKSPYVSKARRQFSMQKAAAKYRGVAWDMTFEEWLQIWESSGKYELRGNQKGCYCMARTGDTGPYKVGNVSIVKQEQNHKDAFLNLPGKCGGSPRAGTGRGWTIGPVKARPYSVYYKSKYLGCFATQAEAESTYKNAAAI</sequence>
<gene>
    <name evidence="1" type="ORF">IXC47_09080</name>
</gene>
<protein>
    <recommendedName>
        <fullName evidence="3">AP2 domain-containing protein</fullName>
    </recommendedName>
</protein>
<comment type="caution">
    <text evidence="1">The sequence shown here is derived from an EMBL/GenBank/DDBJ whole genome shotgun (WGS) entry which is preliminary data.</text>
</comment>
<dbReference type="EMBL" id="JADOEL010000005">
    <property type="protein sequence ID" value="MBF8177832.1"/>
    <property type="molecule type" value="Genomic_DNA"/>
</dbReference>
<dbReference type="Proteomes" id="UP000657372">
    <property type="component" value="Unassembled WGS sequence"/>
</dbReference>
<accession>A0ABS0ESL4</accession>